<dbReference type="OMA" id="WSPPIDY"/>
<dbReference type="Pfam" id="PF01137">
    <property type="entry name" value="RTC"/>
    <property type="match status" value="1"/>
</dbReference>
<feature type="binding site" evidence="8">
    <location>
        <begin position="292"/>
        <end position="296"/>
    </location>
    <ligand>
        <name>ATP</name>
        <dbReference type="ChEBI" id="CHEBI:30616"/>
    </ligand>
</feature>
<dbReference type="Gene3D" id="3.30.360.20">
    <property type="entry name" value="RNA 3'-terminal phosphate cyclase, insert domain"/>
    <property type="match status" value="1"/>
</dbReference>
<comment type="catalytic activity">
    <reaction evidence="6">
        <text>a 3'-end 3'-phospho-ribonucleotide-RNA + ATP = a 3'-end 2',3'-cyclophospho-ribonucleotide-RNA + AMP + diphosphate</text>
        <dbReference type="Rhea" id="RHEA:23976"/>
        <dbReference type="Rhea" id="RHEA-COMP:10463"/>
        <dbReference type="Rhea" id="RHEA-COMP:10464"/>
        <dbReference type="ChEBI" id="CHEBI:30616"/>
        <dbReference type="ChEBI" id="CHEBI:33019"/>
        <dbReference type="ChEBI" id="CHEBI:83062"/>
        <dbReference type="ChEBI" id="CHEBI:83064"/>
        <dbReference type="ChEBI" id="CHEBI:456215"/>
        <dbReference type="EC" id="6.5.1.4"/>
    </reaction>
</comment>
<name>B4N277_DROWI</name>
<evidence type="ECO:0000256" key="2">
    <source>
        <dbReference type="ARBA" id="ARBA00012725"/>
    </source>
</evidence>
<dbReference type="Gene3D" id="3.65.10.20">
    <property type="entry name" value="RNA 3'-terminal phosphate cyclase domain"/>
    <property type="match status" value="1"/>
</dbReference>
<feature type="binding site" evidence="8">
    <location>
        <position position="102"/>
    </location>
    <ligand>
        <name>ATP</name>
        <dbReference type="ChEBI" id="CHEBI:30616"/>
    </ligand>
</feature>
<dbReference type="GO" id="GO:0005524">
    <property type="term" value="F:ATP binding"/>
    <property type="evidence" value="ECO:0007669"/>
    <property type="project" value="UniProtKB-KW"/>
</dbReference>
<evidence type="ECO:0000256" key="3">
    <source>
        <dbReference type="ARBA" id="ARBA00021428"/>
    </source>
</evidence>
<dbReference type="SUPFAM" id="SSF55205">
    <property type="entry name" value="EPT/RTPC-like"/>
    <property type="match status" value="2"/>
</dbReference>
<proteinExistence type="inferred from homology"/>
<evidence type="ECO:0000313" key="12">
    <source>
        <dbReference type="Proteomes" id="UP000007798"/>
    </source>
</evidence>
<evidence type="ECO:0000256" key="8">
    <source>
        <dbReference type="PIRSR" id="PIRSR005378-2"/>
    </source>
</evidence>
<dbReference type="NCBIfam" id="TIGR03399">
    <property type="entry name" value="RNA_3prim_cycl"/>
    <property type="match status" value="1"/>
</dbReference>
<dbReference type="PANTHER" id="PTHR11096:SF0">
    <property type="entry name" value="RNA 3'-TERMINAL PHOSPHATE CYCLASE"/>
    <property type="match status" value="1"/>
</dbReference>
<dbReference type="EC" id="6.5.1.4" evidence="2"/>
<dbReference type="eggNOG" id="KOG3980">
    <property type="taxonomic scope" value="Eukaryota"/>
</dbReference>
<dbReference type="STRING" id="7260.B4N277"/>
<evidence type="ECO:0000256" key="6">
    <source>
        <dbReference type="ARBA" id="ARBA00024481"/>
    </source>
</evidence>
<keyword evidence="8" id="KW-0067">ATP-binding</keyword>
<dbReference type="InterPro" id="IPR000228">
    <property type="entry name" value="RNA3'_term_phos_cyc"/>
</dbReference>
<evidence type="ECO:0000256" key="5">
    <source>
        <dbReference type="ARBA" id="ARBA00022741"/>
    </source>
</evidence>
<dbReference type="FunCoup" id="B4N277">
    <property type="interactions" value="1612"/>
</dbReference>
<keyword evidence="12" id="KW-1185">Reference proteome</keyword>
<dbReference type="InParanoid" id="B4N277"/>
<dbReference type="Pfam" id="PF05189">
    <property type="entry name" value="RTC_insert"/>
    <property type="match status" value="1"/>
</dbReference>
<evidence type="ECO:0000256" key="7">
    <source>
        <dbReference type="PIRSR" id="PIRSR005378-1"/>
    </source>
</evidence>
<dbReference type="EMBL" id="CH963925">
    <property type="protein sequence ID" value="EDW78466.1"/>
    <property type="molecule type" value="Genomic_DNA"/>
</dbReference>
<dbReference type="InterPro" id="IPR037136">
    <property type="entry name" value="RNA3'_phos_cyclase_dom_sf"/>
</dbReference>
<dbReference type="HAMAP" id="MF_00200">
    <property type="entry name" value="RTC"/>
    <property type="match status" value="1"/>
</dbReference>
<dbReference type="HOGENOM" id="CLU_027882_0_1_1"/>
<dbReference type="PhylomeDB" id="B4N277"/>
<evidence type="ECO:0000256" key="1">
    <source>
        <dbReference type="ARBA" id="ARBA00009206"/>
    </source>
</evidence>
<evidence type="ECO:0000259" key="9">
    <source>
        <dbReference type="Pfam" id="PF01137"/>
    </source>
</evidence>
<evidence type="ECO:0000259" key="10">
    <source>
        <dbReference type="Pfam" id="PF05189"/>
    </source>
</evidence>
<dbReference type="InterPro" id="IPR013791">
    <property type="entry name" value="RNA3'-term_phos_cycl_insert"/>
</dbReference>
<protein>
    <recommendedName>
        <fullName evidence="3">RNA 3'-terminal phosphate cyclase</fullName>
        <ecNumber evidence="2">6.5.1.4</ecNumber>
    </recommendedName>
</protein>
<dbReference type="OrthoDB" id="25029at2759"/>
<feature type="domain" description="RNA 3'-terminal phosphate cyclase" evidence="9">
    <location>
        <begin position="11"/>
        <end position="336"/>
    </location>
</feature>
<dbReference type="AlphaFoldDB" id="B4N277"/>
<dbReference type="GO" id="GO:0003963">
    <property type="term" value="F:RNA-3'-phosphate cyclase activity"/>
    <property type="evidence" value="ECO:0007669"/>
    <property type="project" value="UniProtKB-EC"/>
</dbReference>
<evidence type="ECO:0000313" key="11">
    <source>
        <dbReference type="EMBL" id="EDW78466.1"/>
    </source>
</evidence>
<evidence type="ECO:0000256" key="4">
    <source>
        <dbReference type="ARBA" id="ARBA00022598"/>
    </source>
</evidence>
<dbReference type="InterPro" id="IPR017770">
    <property type="entry name" value="RNA3'_term_phos_cyc_type_1"/>
</dbReference>
<reference evidence="11 12" key="1">
    <citation type="journal article" date="2007" name="Nature">
        <title>Evolution of genes and genomes on the Drosophila phylogeny.</title>
        <authorList>
            <consortium name="Drosophila 12 Genomes Consortium"/>
            <person name="Clark A.G."/>
            <person name="Eisen M.B."/>
            <person name="Smith D.R."/>
            <person name="Bergman C.M."/>
            <person name="Oliver B."/>
            <person name="Markow T.A."/>
            <person name="Kaufman T.C."/>
            <person name="Kellis M."/>
            <person name="Gelbart W."/>
            <person name="Iyer V.N."/>
            <person name="Pollard D.A."/>
            <person name="Sackton T.B."/>
            <person name="Larracuente A.M."/>
            <person name="Singh N.D."/>
            <person name="Abad J.P."/>
            <person name="Abt D.N."/>
            <person name="Adryan B."/>
            <person name="Aguade M."/>
            <person name="Akashi H."/>
            <person name="Anderson W.W."/>
            <person name="Aquadro C.F."/>
            <person name="Ardell D.H."/>
            <person name="Arguello R."/>
            <person name="Artieri C.G."/>
            <person name="Barbash D.A."/>
            <person name="Barker D."/>
            <person name="Barsanti P."/>
            <person name="Batterham P."/>
            <person name="Batzoglou S."/>
            <person name="Begun D."/>
            <person name="Bhutkar A."/>
            <person name="Blanco E."/>
            <person name="Bosak S.A."/>
            <person name="Bradley R.K."/>
            <person name="Brand A.D."/>
            <person name="Brent M.R."/>
            <person name="Brooks A.N."/>
            <person name="Brown R.H."/>
            <person name="Butlin R.K."/>
            <person name="Caggese C."/>
            <person name="Calvi B.R."/>
            <person name="Bernardo de Carvalho A."/>
            <person name="Caspi A."/>
            <person name="Castrezana S."/>
            <person name="Celniker S.E."/>
            <person name="Chang J.L."/>
            <person name="Chapple C."/>
            <person name="Chatterji S."/>
            <person name="Chinwalla A."/>
            <person name="Civetta A."/>
            <person name="Clifton S.W."/>
            <person name="Comeron J.M."/>
            <person name="Costello J.C."/>
            <person name="Coyne J.A."/>
            <person name="Daub J."/>
            <person name="David R.G."/>
            <person name="Delcher A.L."/>
            <person name="Delehaunty K."/>
            <person name="Do C.B."/>
            <person name="Ebling H."/>
            <person name="Edwards K."/>
            <person name="Eickbush T."/>
            <person name="Evans J.D."/>
            <person name="Filipski A."/>
            <person name="Findeiss S."/>
            <person name="Freyhult E."/>
            <person name="Fulton L."/>
            <person name="Fulton R."/>
            <person name="Garcia A.C."/>
            <person name="Gardiner A."/>
            <person name="Garfield D.A."/>
            <person name="Garvin B.E."/>
            <person name="Gibson G."/>
            <person name="Gilbert D."/>
            <person name="Gnerre S."/>
            <person name="Godfrey J."/>
            <person name="Good R."/>
            <person name="Gotea V."/>
            <person name="Gravely B."/>
            <person name="Greenberg A.J."/>
            <person name="Griffiths-Jones S."/>
            <person name="Gross S."/>
            <person name="Guigo R."/>
            <person name="Gustafson E.A."/>
            <person name="Haerty W."/>
            <person name="Hahn M.W."/>
            <person name="Halligan D.L."/>
            <person name="Halpern A.L."/>
            <person name="Halter G.M."/>
            <person name="Han M.V."/>
            <person name="Heger A."/>
            <person name="Hillier L."/>
            <person name="Hinrichs A.S."/>
            <person name="Holmes I."/>
            <person name="Hoskins R.A."/>
            <person name="Hubisz M.J."/>
            <person name="Hultmark D."/>
            <person name="Huntley M.A."/>
            <person name="Jaffe D.B."/>
            <person name="Jagadeeshan S."/>
            <person name="Jeck W.R."/>
            <person name="Johnson J."/>
            <person name="Jones C.D."/>
            <person name="Jordan W.C."/>
            <person name="Karpen G.H."/>
            <person name="Kataoka E."/>
            <person name="Keightley P.D."/>
            <person name="Kheradpour P."/>
            <person name="Kirkness E.F."/>
            <person name="Koerich L.B."/>
            <person name="Kristiansen K."/>
            <person name="Kudrna D."/>
            <person name="Kulathinal R.J."/>
            <person name="Kumar S."/>
            <person name="Kwok R."/>
            <person name="Lander E."/>
            <person name="Langley C.H."/>
            <person name="Lapoint R."/>
            <person name="Lazzaro B.P."/>
            <person name="Lee S.J."/>
            <person name="Levesque L."/>
            <person name="Li R."/>
            <person name="Lin C.F."/>
            <person name="Lin M.F."/>
            <person name="Lindblad-Toh K."/>
            <person name="Llopart A."/>
            <person name="Long M."/>
            <person name="Low L."/>
            <person name="Lozovsky E."/>
            <person name="Lu J."/>
            <person name="Luo M."/>
            <person name="Machado C.A."/>
            <person name="Makalowski W."/>
            <person name="Marzo M."/>
            <person name="Matsuda M."/>
            <person name="Matzkin L."/>
            <person name="McAllister B."/>
            <person name="McBride C.S."/>
            <person name="McKernan B."/>
            <person name="McKernan K."/>
            <person name="Mendez-Lago M."/>
            <person name="Minx P."/>
            <person name="Mollenhauer M.U."/>
            <person name="Montooth K."/>
            <person name="Mount S.M."/>
            <person name="Mu X."/>
            <person name="Myers E."/>
            <person name="Negre B."/>
            <person name="Newfeld S."/>
            <person name="Nielsen R."/>
            <person name="Noor M.A."/>
            <person name="O'Grady P."/>
            <person name="Pachter L."/>
            <person name="Papaceit M."/>
            <person name="Parisi M.J."/>
            <person name="Parisi M."/>
            <person name="Parts L."/>
            <person name="Pedersen J.S."/>
            <person name="Pesole G."/>
            <person name="Phillippy A.M."/>
            <person name="Ponting C.P."/>
            <person name="Pop M."/>
            <person name="Porcelli D."/>
            <person name="Powell J.R."/>
            <person name="Prohaska S."/>
            <person name="Pruitt K."/>
            <person name="Puig M."/>
            <person name="Quesneville H."/>
            <person name="Ram K.R."/>
            <person name="Rand D."/>
            <person name="Rasmussen M.D."/>
            <person name="Reed L.K."/>
            <person name="Reenan R."/>
            <person name="Reily A."/>
            <person name="Remington K.A."/>
            <person name="Rieger T.T."/>
            <person name="Ritchie M.G."/>
            <person name="Robin C."/>
            <person name="Rogers Y.H."/>
            <person name="Rohde C."/>
            <person name="Rozas J."/>
            <person name="Rubenfield M.J."/>
            <person name="Ruiz A."/>
            <person name="Russo S."/>
            <person name="Salzberg S.L."/>
            <person name="Sanchez-Gracia A."/>
            <person name="Saranga D.J."/>
            <person name="Sato H."/>
            <person name="Schaeffer S.W."/>
            <person name="Schatz M.C."/>
            <person name="Schlenke T."/>
            <person name="Schwartz R."/>
            <person name="Segarra C."/>
            <person name="Singh R.S."/>
            <person name="Sirot L."/>
            <person name="Sirota M."/>
            <person name="Sisneros N.B."/>
            <person name="Smith C.D."/>
            <person name="Smith T.F."/>
            <person name="Spieth J."/>
            <person name="Stage D.E."/>
            <person name="Stark A."/>
            <person name="Stephan W."/>
            <person name="Strausberg R.L."/>
            <person name="Strempel S."/>
            <person name="Sturgill D."/>
            <person name="Sutton G."/>
            <person name="Sutton G.G."/>
            <person name="Tao W."/>
            <person name="Teichmann S."/>
            <person name="Tobari Y.N."/>
            <person name="Tomimura Y."/>
            <person name="Tsolas J.M."/>
            <person name="Valente V.L."/>
            <person name="Venter E."/>
            <person name="Venter J.C."/>
            <person name="Vicario S."/>
            <person name="Vieira F.G."/>
            <person name="Vilella A.J."/>
            <person name="Villasante A."/>
            <person name="Walenz B."/>
            <person name="Wang J."/>
            <person name="Wasserman M."/>
            <person name="Watts T."/>
            <person name="Wilson D."/>
            <person name="Wilson R.K."/>
            <person name="Wing R.A."/>
            <person name="Wolfner M.F."/>
            <person name="Wong A."/>
            <person name="Wong G.K."/>
            <person name="Wu C.I."/>
            <person name="Wu G."/>
            <person name="Yamamoto D."/>
            <person name="Yang H.P."/>
            <person name="Yang S.P."/>
            <person name="Yorke J.A."/>
            <person name="Yoshida K."/>
            <person name="Zdobnov E."/>
            <person name="Zhang P."/>
            <person name="Zhang Y."/>
            <person name="Zimin A.V."/>
            <person name="Baldwin J."/>
            <person name="Abdouelleil A."/>
            <person name="Abdulkadir J."/>
            <person name="Abebe A."/>
            <person name="Abera B."/>
            <person name="Abreu J."/>
            <person name="Acer S.C."/>
            <person name="Aftuck L."/>
            <person name="Alexander A."/>
            <person name="An P."/>
            <person name="Anderson E."/>
            <person name="Anderson S."/>
            <person name="Arachi H."/>
            <person name="Azer M."/>
            <person name="Bachantsang P."/>
            <person name="Barry A."/>
            <person name="Bayul T."/>
            <person name="Berlin A."/>
            <person name="Bessette D."/>
            <person name="Bloom T."/>
            <person name="Blye J."/>
            <person name="Boguslavskiy L."/>
            <person name="Bonnet C."/>
            <person name="Boukhgalter B."/>
            <person name="Bourzgui I."/>
            <person name="Brown A."/>
            <person name="Cahill P."/>
            <person name="Channer S."/>
            <person name="Cheshatsang Y."/>
            <person name="Chuda L."/>
            <person name="Citroen M."/>
            <person name="Collymore A."/>
            <person name="Cooke P."/>
            <person name="Costello M."/>
            <person name="D'Aco K."/>
            <person name="Daza R."/>
            <person name="De Haan G."/>
            <person name="DeGray S."/>
            <person name="DeMaso C."/>
            <person name="Dhargay N."/>
            <person name="Dooley K."/>
            <person name="Dooley E."/>
            <person name="Doricent M."/>
            <person name="Dorje P."/>
            <person name="Dorjee K."/>
            <person name="Dupes A."/>
            <person name="Elong R."/>
            <person name="Falk J."/>
            <person name="Farina A."/>
            <person name="Faro S."/>
            <person name="Ferguson D."/>
            <person name="Fisher S."/>
            <person name="Foley C.D."/>
            <person name="Franke A."/>
            <person name="Friedrich D."/>
            <person name="Gadbois L."/>
            <person name="Gearin G."/>
            <person name="Gearin C.R."/>
            <person name="Giannoukos G."/>
            <person name="Goode T."/>
            <person name="Graham J."/>
            <person name="Grandbois E."/>
            <person name="Grewal S."/>
            <person name="Gyaltsen K."/>
            <person name="Hafez N."/>
            <person name="Hagos B."/>
            <person name="Hall J."/>
            <person name="Henson C."/>
            <person name="Hollinger A."/>
            <person name="Honan T."/>
            <person name="Huard M.D."/>
            <person name="Hughes L."/>
            <person name="Hurhula B."/>
            <person name="Husby M.E."/>
            <person name="Kamat A."/>
            <person name="Kanga B."/>
            <person name="Kashin S."/>
            <person name="Khazanovich D."/>
            <person name="Kisner P."/>
            <person name="Lance K."/>
            <person name="Lara M."/>
            <person name="Lee W."/>
            <person name="Lennon N."/>
            <person name="Letendre F."/>
            <person name="LeVine R."/>
            <person name="Lipovsky A."/>
            <person name="Liu X."/>
            <person name="Liu J."/>
            <person name="Liu S."/>
            <person name="Lokyitsang T."/>
            <person name="Lokyitsang Y."/>
            <person name="Lubonja R."/>
            <person name="Lui A."/>
            <person name="MacDonald P."/>
            <person name="Magnisalis V."/>
            <person name="Maru K."/>
            <person name="Matthews C."/>
            <person name="McCusker W."/>
            <person name="McDonough S."/>
            <person name="Mehta T."/>
            <person name="Meldrim J."/>
            <person name="Meneus L."/>
            <person name="Mihai O."/>
            <person name="Mihalev A."/>
            <person name="Mihova T."/>
            <person name="Mittelman R."/>
            <person name="Mlenga V."/>
            <person name="Montmayeur A."/>
            <person name="Mulrain L."/>
            <person name="Navidi A."/>
            <person name="Naylor J."/>
            <person name="Negash T."/>
            <person name="Nguyen T."/>
            <person name="Nguyen N."/>
            <person name="Nicol R."/>
            <person name="Norbu C."/>
            <person name="Norbu N."/>
            <person name="Novod N."/>
            <person name="O'Neill B."/>
            <person name="Osman S."/>
            <person name="Markiewicz E."/>
            <person name="Oyono O.L."/>
            <person name="Patti C."/>
            <person name="Phunkhang P."/>
            <person name="Pierre F."/>
            <person name="Priest M."/>
            <person name="Raghuraman S."/>
            <person name="Rege F."/>
            <person name="Reyes R."/>
            <person name="Rise C."/>
            <person name="Rogov P."/>
            <person name="Ross K."/>
            <person name="Ryan E."/>
            <person name="Settipalli S."/>
            <person name="Shea T."/>
            <person name="Sherpa N."/>
            <person name="Shi L."/>
            <person name="Shih D."/>
            <person name="Sparrow T."/>
            <person name="Spaulding J."/>
            <person name="Stalker J."/>
            <person name="Stange-Thomann N."/>
            <person name="Stavropoulos S."/>
            <person name="Stone C."/>
            <person name="Strader C."/>
            <person name="Tesfaye S."/>
            <person name="Thomson T."/>
            <person name="Thoulutsang Y."/>
            <person name="Thoulutsang D."/>
            <person name="Topham K."/>
            <person name="Topping I."/>
            <person name="Tsamla T."/>
            <person name="Vassiliev H."/>
            <person name="Vo A."/>
            <person name="Wangchuk T."/>
            <person name="Wangdi T."/>
            <person name="Weiand M."/>
            <person name="Wilkinson J."/>
            <person name="Wilson A."/>
            <person name="Yadav S."/>
            <person name="Young G."/>
            <person name="Yu Q."/>
            <person name="Zembek L."/>
            <person name="Zhong D."/>
            <person name="Zimmer A."/>
            <person name="Zwirko Z."/>
            <person name="Jaffe D.B."/>
            <person name="Alvarez P."/>
            <person name="Brockman W."/>
            <person name="Butler J."/>
            <person name="Chin C."/>
            <person name="Gnerre S."/>
            <person name="Grabherr M."/>
            <person name="Kleber M."/>
            <person name="Mauceli E."/>
            <person name="MacCallum I."/>
        </authorList>
    </citation>
    <scope>NUCLEOTIDE SEQUENCE [LARGE SCALE GENOMIC DNA]</scope>
    <source>
        <strain evidence="12">Tucson 14030-0811.24</strain>
    </source>
</reference>
<dbReference type="PANTHER" id="PTHR11096">
    <property type="entry name" value="RNA 3' TERMINAL PHOSPHATE CYCLASE"/>
    <property type="match status" value="1"/>
</dbReference>
<dbReference type="Proteomes" id="UP000007798">
    <property type="component" value="Unassembled WGS sequence"/>
</dbReference>
<keyword evidence="4 11" id="KW-0436">Ligase</keyword>
<keyword evidence="5 8" id="KW-0547">Nucleotide-binding</keyword>
<dbReference type="SMR" id="B4N277"/>
<accession>B4N277</accession>
<dbReference type="GO" id="GO:0006396">
    <property type="term" value="P:RNA processing"/>
    <property type="evidence" value="ECO:0007669"/>
    <property type="project" value="InterPro"/>
</dbReference>
<dbReference type="InterPro" id="IPR023797">
    <property type="entry name" value="RNA3'_phos_cyclase_dom"/>
</dbReference>
<feature type="domain" description="RNA 3'-terminal phosphate cyclase insert" evidence="10">
    <location>
        <begin position="182"/>
        <end position="280"/>
    </location>
</feature>
<dbReference type="InterPro" id="IPR013792">
    <property type="entry name" value="RNA3'P_cycl/enolpyr_Trfase_a/b"/>
</dbReference>
<feature type="active site" description="Tele-AMP-histidine intermediate" evidence="7">
    <location>
        <position position="318"/>
    </location>
</feature>
<sequence>MSFMEIDGSFLEGGGQALRNALSLSCILGRPVRIIRIRANRPKPGLSHQHLHGIDLLRSVTQAAVKGNHMGSTEVEFSPRQIRADNYQVDTGTAASITLVYQVALPVLLFAGQFSRLEAFGGTNVAFAPPVEYMQEILEPNLRRFGVTFNLNVVRYGFYPRGCGRCILDVEPVSFLKPIQLLDFGQLQEVKGWALCSGRVPRSAGRDMQQTALREIQRQWPQHNCNIQVVKLAHDKGPDNGGGFLMKAITSTGCILGSGIVGGKTVNGHELGARGVSELNGILKTEGCVDEHMQDQLIIYMVLAKGRSSIRTGALTNHTRTAIHVSEQMTGVKFDIEDDGEGHFVISCDGIGFEVPKSEEV</sequence>
<dbReference type="GO" id="GO:0005634">
    <property type="term" value="C:nucleus"/>
    <property type="evidence" value="ECO:0007669"/>
    <property type="project" value="TreeGrafter"/>
</dbReference>
<organism evidence="11 12">
    <name type="scientific">Drosophila willistoni</name>
    <name type="common">Fruit fly</name>
    <dbReference type="NCBI Taxonomy" id="7260"/>
    <lineage>
        <taxon>Eukaryota</taxon>
        <taxon>Metazoa</taxon>
        <taxon>Ecdysozoa</taxon>
        <taxon>Arthropoda</taxon>
        <taxon>Hexapoda</taxon>
        <taxon>Insecta</taxon>
        <taxon>Pterygota</taxon>
        <taxon>Neoptera</taxon>
        <taxon>Endopterygota</taxon>
        <taxon>Diptera</taxon>
        <taxon>Brachycera</taxon>
        <taxon>Muscomorpha</taxon>
        <taxon>Ephydroidea</taxon>
        <taxon>Drosophilidae</taxon>
        <taxon>Drosophila</taxon>
        <taxon>Sophophora</taxon>
    </lineage>
</organism>
<gene>
    <name evidence="11" type="primary">Dwil\GK16447</name>
    <name evidence="11" type="ORF">Dwil_GK16447</name>
</gene>
<dbReference type="InterPro" id="IPR036553">
    <property type="entry name" value="RPTC_insert"/>
</dbReference>
<dbReference type="PIRSF" id="PIRSF005378">
    <property type="entry name" value="RNA3'_term_phos_cycl_euk"/>
    <property type="match status" value="1"/>
</dbReference>
<comment type="similarity">
    <text evidence="1">Belongs to the RNA 3'-terminal cyclase family. Type 1 subfamily.</text>
</comment>
<dbReference type="KEGG" id="dwi:6644753"/>